<dbReference type="AlphaFoldDB" id="A0A2A2L1L7"/>
<dbReference type="EMBL" id="LIAE01007310">
    <property type="protein sequence ID" value="PAV80156.1"/>
    <property type="molecule type" value="Genomic_DNA"/>
</dbReference>
<organism evidence="1 2">
    <name type="scientific">Diploscapter pachys</name>
    <dbReference type="NCBI Taxonomy" id="2018661"/>
    <lineage>
        <taxon>Eukaryota</taxon>
        <taxon>Metazoa</taxon>
        <taxon>Ecdysozoa</taxon>
        <taxon>Nematoda</taxon>
        <taxon>Chromadorea</taxon>
        <taxon>Rhabditida</taxon>
        <taxon>Rhabditina</taxon>
        <taxon>Rhabditomorpha</taxon>
        <taxon>Rhabditoidea</taxon>
        <taxon>Rhabditidae</taxon>
        <taxon>Diploscapter</taxon>
    </lineage>
</organism>
<reference evidence="1 2" key="1">
    <citation type="journal article" date="2017" name="Curr. Biol.">
        <title>Genome architecture and evolution of a unichromosomal asexual nematode.</title>
        <authorList>
            <person name="Fradin H."/>
            <person name="Zegar C."/>
            <person name="Gutwein M."/>
            <person name="Lucas J."/>
            <person name="Kovtun M."/>
            <person name="Corcoran D."/>
            <person name="Baugh L.R."/>
            <person name="Kiontke K."/>
            <person name="Gunsalus K."/>
            <person name="Fitch D.H."/>
            <person name="Piano F."/>
        </authorList>
    </citation>
    <scope>NUCLEOTIDE SEQUENCE [LARGE SCALE GENOMIC DNA]</scope>
    <source>
        <strain evidence="1">PF1309</strain>
    </source>
</reference>
<proteinExistence type="predicted"/>
<comment type="caution">
    <text evidence="1">The sequence shown here is derived from an EMBL/GenBank/DDBJ whole genome shotgun (WGS) entry which is preliminary data.</text>
</comment>
<protein>
    <submittedName>
        <fullName evidence="1">Uncharacterized protein</fullName>
    </submittedName>
</protein>
<dbReference type="Proteomes" id="UP000218231">
    <property type="component" value="Unassembled WGS sequence"/>
</dbReference>
<gene>
    <name evidence="1" type="ORF">WR25_19945</name>
</gene>
<sequence>MLAISSSALVVDRQNRILIAQLHTSSDNSVQLRTHLGIASLDRCEVQIEPIDPIPPESMIGLRYSLRLPSGSRMPNVLAKPQTTGSPNLFP</sequence>
<evidence type="ECO:0000313" key="2">
    <source>
        <dbReference type="Proteomes" id="UP000218231"/>
    </source>
</evidence>
<accession>A0A2A2L1L7</accession>
<keyword evidence="2" id="KW-1185">Reference proteome</keyword>
<evidence type="ECO:0000313" key="1">
    <source>
        <dbReference type="EMBL" id="PAV80156.1"/>
    </source>
</evidence>
<name>A0A2A2L1L7_9BILA</name>